<evidence type="ECO:0000313" key="2">
    <source>
        <dbReference type="EMBL" id="ELQ42732.1"/>
    </source>
</evidence>
<accession>A0AA97P6T5</accession>
<organism evidence="2">
    <name type="scientific">Pyricularia oryzae (strain Y34)</name>
    <name type="common">Rice blast fungus</name>
    <name type="synonym">Magnaporthe oryzae</name>
    <dbReference type="NCBI Taxonomy" id="1143189"/>
    <lineage>
        <taxon>Eukaryota</taxon>
        <taxon>Fungi</taxon>
        <taxon>Dikarya</taxon>
        <taxon>Ascomycota</taxon>
        <taxon>Pezizomycotina</taxon>
        <taxon>Sordariomycetes</taxon>
        <taxon>Sordariomycetidae</taxon>
        <taxon>Magnaporthales</taxon>
        <taxon>Pyriculariaceae</taxon>
        <taxon>Pyricularia</taxon>
    </lineage>
</organism>
<proteinExistence type="predicted"/>
<name>A0AA97P6T5_PYRO3</name>
<dbReference type="AlphaFoldDB" id="A0AA97P6T5"/>
<dbReference type="Proteomes" id="UP000011086">
    <property type="component" value="Unassembled WGS sequence"/>
</dbReference>
<feature type="region of interest" description="Disordered" evidence="1">
    <location>
        <begin position="1"/>
        <end position="28"/>
    </location>
</feature>
<dbReference type="EMBL" id="JH793704">
    <property type="protein sequence ID" value="ELQ42732.1"/>
    <property type="molecule type" value="Genomic_DNA"/>
</dbReference>
<sequence>MSKIVRSGKQARARNAMRSDDGAAQSINHVRRISTGKGMDSTVSAVGNDHVGAWLCSGAPFAPRYPSHSAHSQCLCGAHYRTKKHDLLASVCQLPVAPSASSLLGVWRLSDAFEGTSQRLSGRNIRETQLGPSMD</sequence>
<reference evidence="2" key="1">
    <citation type="journal article" date="2012" name="PLoS Genet.">
        <title>Comparative analysis of the genomes of two field isolates of the rice blast fungus Magnaporthe oryzae.</title>
        <authorList>
            <person name="Xue M."/>
            <person name="Yang J."/>
            <person name="Li Z."/>
            <person name="Hu S."/>
            <person name="Yao N."/>
            <person name="Dean R.A."/>
            <person name="Zhao W."/>
            <person name="Shen M."/>
            <person name="Zhang H."/>
            <person name="Li C."/>
            <person name="Liu L."/>
            <person name="Cao L."/>
            <person name="Xu X."/>
            <person name="Xing Y."/>
            <person name="Hsiang T."/>
            <person name="Zhang Z."/>
            <person name="Xu J.R."/>
            <person name="Peng Y.L."/>
        </authorList>
    </citation>
    <scope>NUCLEOTIDE SEQUENCE</scope>
    <source>
        <strain evidence="2">Y34</strain>
    </source>
</reference>
<gene>
    <name evidence="2" type="ORF">OOU_Y34scaffold00194g45</name>
</gene>
<evidence type="ECO:0000256" key="1">
    <source>
        <dbReference type="SAM" id="MobiDB-lite"/>
    </source>
</evidence>
<protein>
    <submittedName>
        <fullName evidence="2">Uncharacterized protein</fullName>
    </submittedName>
</protein>